<comment type="caution">
    <text evidence="10">Lacks conserved residue(s) required for the propagation of feature annotation.</text>
</comment>
<comment type="subcellular location">
    <subcellularLocation>
        <location evidence="1 10">Cell membrane</location>
        <topology evidence="1 10">Multi-pass membrane protein</topology>
    </subcellularLocation>
</comment>
<evidence type="ECO:0000313" key="11">
    <source>
        <dbReference type="EnsemblMetazoa" id="PPAI013192-PA"/>
    </source>
</evidence>
<evidence type="ECO:0000256" key="4">
    <source>
        <dbReference type="ARBA" id="ARBA00022692"/>
    </source>
</evidence>
<keyword evidence="2" id="KW-1003">Cell membrane</keyword>
<dbReference type="GO" id="GO:0004984">
    <property type="term" value="F:olfactory receptor activity"/>
    <property type="evidence" value="ECO:0007669"/>
    <property type="project" value="InterPro"/>
</dbReference>
<dbReference type="Proteomes" id="UP000092462">
    <property type="component" value="Unassembled WGS sequence"/>
</dbReference>
<evidence type="ECO:0000313" key="12">
    <source>
        <dbReference type="Proteomes" id="UP000092462"/>
    </source>
</evidence>
<sequence length="383" mass="44207">MPVPRKLDIFNKLKSQLELGISIATFYVTTEQIRQRIFIKIIFFSSVLCFLSSALHIVNTFHGQFTGNLAVSVLFCIACIQILCKIVLLRYHRKNVLELLEKAQSLHSNFENKDINCIAEKTLTKFSNIWETCFKLGRALVYVTGYSFSIANTINGKSGVIVEIPLIPSDFPYYTQIMLFVQILYAPFACAYVFYSEISVAFFGFEIMAAADILYDYISANRDRIQEDPDLLKIITIRYCEVMDNIKRFNNIISLPCLIQFTTSAFLSFSIFSFVRLYPRNPVGYTTTLAILFQLLIPCLFGEFIKIKMERLSITLYLTNWYDLGLKDQKFFLFVLRMTQREYGLKAAGMYDVNFYTFIKIIKMVASWCAFIFTLETALEKAA</sequence>
<dbReference type="AlphaFoldDB" id="A0A3F2ZEC7"/>
<keyword evidence="7 10" id="KW-0472">Membrane</keyword>
<dbReference type="EnsemblMetazoa" id="PPAI013192-RA">
    <property type="protein sequence ID" value="PPAI013192-PA"/>
    <property type="gene ID" value="PPAI013192"/>
</dbReference>
<comment type="similarity">
    <text evidence="10">Belongs to the insect chemoreceptor superfamily. Heteromeric odorant receptor channel (TC 1.A.69) family.</text>
</comment>
<name>A0A3F2ZEC7_PHLPP</name>
<dbReference type="VEuPathDB" id="VectorBase:PPAI013192"/>
<dbReference type="GO" id="GO:0005549">
    <property type="term" value="F:odorant binding"/>
    <property type="evidence" value="ECO:0007669"/>
    <property type="project" value="InterPro"/>
</dbReference>
<organism evidence="11 12">
    <name type="scientific">Phlebotomus papatasi</name>
    <name type="common">Sandfly</name>
    <dbReference type="NCBI Taxonomy" id="29031"/>
    <lineage>
        <taxon>Eukaryota</taxon>
        <taxon>Metazoa</taxon>
        <taxon>Ecdysozoa</taxon>
        <taxon>Arthropoda</taxon>
        <taxon>Hexapoda</taxon>
        <taxon>Insecta</taxon>
        <taxon>Pterygota</taxon>
        <taxon>Neoptera</taxon>
        <taxon>Endopterygota</taxon>
        <taxon>Diptera</taxon>
        <taxon>Nematocera</taxon>
        <taxon>Psychodoidea</taxon>
        <taxon>Psychodidae</taxon>
        <taxon>Phlebotomus</taxon>
        <taxon>Phlebotomus</taxon>
    </lineage>
</organism>
<feature type="transmembrane region" description="Helical" evidence="10">
    <location>
        <begin position="252"/>
        <end position="277"/>
    </location>
</feature>
<evidence type="ECO:0000256" key="8">
    <source>
        <dbReference type="ARBA" id="ARBA00023170"/>
    </source>
</evidence>
<keyword evidence="6 10" id="KW-1133">Transmembrane helix</keyword>
<dbReference type="GO" id="GO:0007165">
    <property type="term" value="P:signal transduction"/>
    <property type="evidence" value="ECO:0007669"/>
    <property type="project" value="UniProtKB-KW"/>
</dbReference>
<keyword evidence="9 10" id="KW-0807">Transducer</keyword>
<evidence type="ECO:0000256" key="10">
    <source>
        <dbReference type="RuleBase" id="RU351113"/>
    </source>
</evidence>
<evidence type="ECO:0000256" key="3">
    <source>
        <dbReference type="ARBA" id="ARBA00022606"/>
    </source>
</evidence>
<accession>A0A3F2ZEC7</accession>
<keyword evidence="5 10" id="KW-0552">Olfaction</keyword>
<dbReference type="VEuPathDB" id="VectorBase:PPAPM1_008726"/>
<evidence type="ECO:0000256" key="2">
    <source>
        <dbReference type="ARBA" id="ARBA00022475"/>
    </source>
</evidence>
<keyword evidence="8 10" id="KW-0675">Receptor</keyword>
<feature type="transmembrane region" description="Helical" evidence="10">
    <location>
        <begin position="283"/>
        <end position="305"/>
    </location>
</feature>
<proteinExistence type="inferred from homology"/>
<dbReference type="PANTHER" id="PTHR21137:SF35">
    <property type="entry name" value="ODORANT RECEPTOR 19A-RELATED"/>
    <property type="match status" value="1"/>
</dbReference>
<dbReference type="PANTHER" id="PTHR21137">
    <property type="entry name" value="ODORANT RECEPTOR"/>
    <property type="match status" value="1"/>
</dbReference>
<dbReference type="InterPro" id="IPR004117">
    <property type="entry name" value="7tm6_olfct_rcpt"/>
</dbReference>
<keyword evidence="4 10" id="KW-0812">Transmembrane</keyword>
<protein>
    <recommendedName>
        <fullName evidence="10">Odorant receptor</fullName>
    </recommendedName>
</protein>
<evidence type="ECO:0000256" key="6">
    <source>
        <dbReference type="ARBA" id="ARBA00022989"/>
    </source>
</evidence>
<evidence type="ECO:0000256" key="9">
    <source>
        <dbReference type="ARBA" id="ARBA00023224"/>
    </source>
</evidence>
<keyword evidence="3 10" id="KW-0716">Sensory transduction</keyword>
<evidence type="ECO:0000256" key="1">
    <source>
        <dbReference type="ARBA" id="ARBA00004651"/>
    </source>
</evidence>
<feature type="transmembrane region" description="Helical" evidence="10">
    <location>
        <begin position="69"/>
        <end position="88"/>
    </location>
</feature>
<dbReference type="GO" id="GO:0005886">
    <property type="term" value="C:plasma membrane"/>
    <property type="evidence" value="ECO:0007669"/>
    <property type="project" value="UniProtKB-SubCell"/>
</dbReference>
<dbReference type="EMBL" id="AJVK01021595">
    <property type="status" value="NOT_ANNOTATED_CDS"/>
    <property type="molecule type" value="Genomic_DNA"/>
</dbReference>
<reference evidence="11" key="1">
    <citation type="submission" date="2022-08" db="UniProtKB">
        <authorList>
            <consortium name="EnsemblMetazoa"/>
        </authorList>
    </citation>
    <scope>IDENTIFICATION</scope>
    <source>
        <strain evidence="11">Israel</strain>
    </source>
</reference>
<evidence type="ECO:0000256" key="7">
    <source>
        <dbReference type="ARBA" id="ARBA00023136"/>
    </source>
</evidence>
<dbReference type="Pfam" id="PF02949">
    <property type="entry name" value="7tm_6"/>
    <property type="match status" value="1"/>
</dbReference>
<keyword evidence="12" id="KW-1185">Reference proteome</keyword>
<evidence type="ECO:0000256" key="5">
    <source>
        <dbReference type="ARBA" id="ARBA00022725"/>
    </source>
</evidence>
<feature type="transmembrane region" description="Helical" evidence="10">
    <location>
        <begin position="37"/>
        <end position="57"/>
    </location>
</feature>
<feature type="transmembrane region" description="Helical" evidence="10">
    <location>
        <begin position="177"/>
        <end position="195"/>
    </location>
</feature>